<proteinExistence type="predicted"/>
<keyword evidence="2" id="KW-1185">Reference proteome</keyword>
<gene>
    <name evidence="1" type="ORF">CLV28_0718</name>
</gene>
<dbReference type="RefSeq" id="WP_100421873.1">
    <property type="nucleotide sequence ID" value="NZ_BOOX01000003.1"/>
</dbReference>
<sequence length="336" mass="35460">MAQESGPLAGQPFPDSVWRSIFGGEPAIVGDSTGGAYTLTLPTSTNDVLLGSPTVDSTAVVAGFLHRIAAGQTQAVTIPASTNASIGRTDLIVVRYDPAYTSAPGPCRLARVPGVEGADTRPAHATGATGIRDLPLFAITRKKDKALNQSTFVDLRSWSGPSTTASELPATAALGTLVCLTGDEDNGTRLRTLVSGAPQWKTVKSGISAEQNAFVAEQSWSGPMSASSMIREGRRRAMYVEQYAADALLVASNSGGNVSDIKTLRLRWMGDWPVRDVQVRVAYRYSEGSGIAFGDGVLGTDGFFRITNLAPNLDLHGRGSGAGSWDIRFYVEYTVA</sequence>
<dbReference type="AlphaFoldDB" id="A0A2M9D016"/>
<dbReference type="Proteomes" id="UP000231693">
    <property type="component" value="Unassembled WGS sequence"/>
</dbReference>
<accession>A0A2M9D016</accession>
<protein>
    <submittedName>
        <fullName evidence="1">Uncharacterized protein</fullName>
    </submittedName>
</protein>
<comment type="caution">
    <text evidence="1">The sequence shown here is derived from an EMBL/GenBank/DDBJ whole genome shotgun (WGS) entry which is preliminary data.</text>
</comment>
<organism evidence="1 2">
    <name type="scientific">Sediminihabitans luteus</name>
    <dbReference type="NCBI Taxonomy" id="1138585"/>
    <lineage>
        <taxon>Bacteria</taxon>
        <taxon>Bacillati</taxon>
        <taxon>Actinomycetota</taxon>
        <taxon>Actinomycetes</taxon>
        <taxon>Micrococcales</taxon>
        <taxon>Cellulomonadaceae</taxon>
        <taxon>Sediminihabitans</taxon>
    </lineage>
</organism>
<evidence type="ECO:0000313" key="2">
    <source>
        <dbReference type="Proteomes" id="UP000231693"/>
    </source>
</evidence>
<name>A0A2M9D016_9CELL</name>
<dbReference type="EMBL" id="PGFE01000001">
    <property type="protein sequence ID" value="PJJ77499.1"/>
    <property type="molecule type" value="Genomic_DNA"/>
</dbReference>
<evidence type="ECO:0000313" key="1">
    <source>
        <dbReference type="EMBL" id="PJJ77499.1"/>
    </source>
</evidence>
<reference evidence="1 2" key="1">
    <citation type="submission" date="2017-11" db="EMBL/GenBank/DDBJ databases">
        <title>Genomic Encyclopedia of Archaeal and Bacterial Type Strains, Phase II (KMG-II): From Individual Species to Whole Genera.</title>
        <authorList>
            <person name="Goeker M."/>
        </authorList>
    </citation>
    <scope>NUCLEOTIDE SEQUENCE [LARGE SCALE GENOMIC DNA]</scope>
    <source>
        <strain evidence="1 2">DSM 25478</strain>
    </source>
</reference>